<evidence type="ECO:0000313" key="1">
    <source>
        <dbReference type="EMBL" id="QKJ27487.1"/>
    </source>
</evidence>
<evidence type="ECO:0000313" key="4">
    <source>
        <dbReference type="Proteomes" id="UP000509513"/>
    </source>
</evidence>
<name>A0A5J6RHD7_9BACT</name>
<gene>
    <name evidence="1" type="ORF">ACBT_1587</name>
    <name evidence="2" type="ORF">FE247_06020</name>
</gene>
<dbReference type="RefSeq" id="WP_024776101.1">
    <property type="nucleotide sequence ID" value="NZ_CP043857.1"/>
</dbReference>
<dbReference type="KEGG" id="acib:ACBT_1587"/>
<evidence type="ECO:0000313" key="3">
    <source>
        <dbReference type="Proteomes" id="UP000305417"/>
    </source>
</evidence>
<proteinExistence type="predicted"/>
<dbReference type="Proteomes" id="UP000509513">
    <property type="component" value="Chromosome"/>
</dbReference>
<reference evidence="1 4" key="2">
    <citation type="submission" date="2020-05" db="EMBL/GenBank/DDBJ databases">
        <title>Complete genome sequencing of Campylobacter and Arcobacter type strains.</title>
        <authorList>
            <person name="Miller W.G."/>
            <person name="Yee E."/>
        </authorList>
    </citation>
    <scope>NUCLEOTIDE SEQUENCE [LARGE SCALE GENOMIC DNA]</scope>
    <source>
        <strain evidence="1 4">LMG 21996</strain>
    </source>
</reference>
<dbReference type="STRING" id="1442598.GCA_000522465_02033"/>
<dbReference type="EMBL" id="VBUC01000011">
    <property type="protein sequence ID" value="TLS99265.1"/>
    <property type="molecule type" value="Genomic_DNA"/>
</dbReference>
<dbReference type="EMBL" id="CP054051">
    <property type="protein sequence ID" value="QKJ27487.1"/>
    <property type="molecule type" value="Genomic_DNA"/>
</dbReference>
<accession>A0A5J6RHD7</accession>
<dbReference type="Proteomes" id="UP000305417">
    <property type="component" value="Unassembled WGS sequence"/>
</dbReference>
<evidence type="ECO:0000313" key="2">
    <source>
        <dbReference type="EMBL" id="TLS99265.1"/>
    </source>
</evidence>
<keyword evidence="3" id="KW-1185">Reference proteome</keyword>
<dbReference type="PROSITE" id="PS51257">
    <property type="entry name" value="PROKAR_LIPOPROTEIN"/>
    <property type="match status" value="1"/>
</dbReference>
<dbReference type="OrthoDB" id="5337863at2"/>
<protein>
    <submittedName>
        <fullName evidence="1">Uncharacterized protein</fullName>
    </submittedName>
</protein>
<sequence>MRQILVLLFVVFAFLGCNQKQVVQLKMPGQKAPVVKQSTPKMEEDKVTVVEEFTPVEIMETDIKEQIINNNGSSNEVLEPNEKFSNIDTTKANVNLAFVYPASLSKYAKSSINTVAGYLAFKNLEYNLTVIETSNENFDTIQNAFSNIRDKNINKVIALFSPNAINSLSKVVNSDFKVYLPLIEKKDSLENNDNLIFGSISYEEQLKKLSYYSNGNNILFYQDTYLSRNIKKAYNNVVSSGIEREIKNSEKNFKGVVGGLNASSLYLNLDIVKSALVLSQLRASDVSPAFIFGTQAIYDLNLLTLTQDEDRKKLIVANSIGEVDKKLKDEINSMGADLNFSWVDYSTLVGVNYLVDGNSNLIPTKIENNEAIYMPRLYKSTSFGFVEIK</sequence>
<organism evidence="1 4">
    <name type="scientific">Aliarcobacter cibarius</name>
    <dbReference type="NCBI Taxonomy" id="255507"/>
    <lineage>
        <taxon>Bacteria</taxon>
        <taxon>Pseudomonadati</taxon>
        <taxon>Campylobacterota</taxon>
        <taxon>Epsilonproteobacteria</taxon>
        <taxon>Campylobacterales</taxon>
        <taxon>Arcobacteraceae</taxon>
        <taxon>Aliarcobacter</taxon>
    </lineage>
</organism>
<reference evidence="2 3" key="1">
    <citation type="submission" date="2019-05" db="EMBL/GenBank/DDBJ databases">
        <title>Arcobacter cibarius and Arcobacter thereius providing challenges in identification an antibiotic susceptibility and Quinolone resistance.</title>
        <authorList>
            <person name="Busch A."/>
            <person name="Hanel I."/>
            <person name="Hotzel H."/>
            <person name="Tomaso H."/>
        </authorList>
    </citation>
    <scope>NUCLEOTIDE SEQUENCE [LARGE SCALE GENOMIC DNA]</scope>
    <source>
        <strain evidence="2 3">16CS0831-2</strain>
    </source>
</reference>
<dbReference type="AlphaFoldDB" id="A0A5J6RHD7"/>